<evidence type="ECO:0000313" key="1">
    <source>
        <dbReference type="EMBL" id="MCS5478405.1"/>
    </source>
</evidence>
<gene>
    <name evidence="1" type="ORF">NYP18_01915</name>
</gene>
<organism evidence="1 2">
    <name type="scientific">Corynebacterium lemuris</name>
    <dbReference type="NCBI Taxonomy" id="1859292"/>
    <lineage>
        <taxon>Bacteria</taxon>
        <taxon>Bacillati</taxon>
        <taxon>Actinomycetota</taxon>
        <taxon>Actinomycetes</taxon>
        <taxon>Mycobacteriales</taxon>
        <taxon>Corynebacteriaceae</taxon>
        <taxon>Corynebacterium</taxon>
    </lineage>
</organism>
<reference evidence="1 2" key="1">
    <citation type="submission" date="2022-08" db="EMBL/GenBank/DDBJ databases">
        <title>YIM 101645 draft genome.</title>
        <authorList>
            <person name="Chen X."/>
        </authorList>
    </citation>
    <scope>NUCLEOTIDE SEQUENCE [LARGE SCALE GENOMIC DNA]</scope>
    <source>
        <strain evidence="1 2">YIM 101645</strain>
    </source>
</reference>
<accession>A0ABT2FT53</accession>
<dbReference type="Proteomes" id="UP001205965">
    <property type="component" value="Unassembled WGS sequence"/>
</dbReference>
<evidence type="ECO:0000313" key="2">
    <source>
        <dbReference type="Proteomes" id="UP001205965"/>
    </source>
</evidence>
<dbReference type="EMBL" id="JANWTC010000001">
    <property type="protein sequence ID" value="MCS5478405.1"/>
    <property type="molecule type" value="Genomic_DNA"/>
</dbReference>
<sequence length="79" mass="8423">MATRKRIRNPYPAVQTITGQLSAARRWHPDNTEAIAELERTAAAARIATFAAKVMAGAPALTPEHVDKLTALVTKGGEA</sequence>
<protein>
    <submittedName>
        <fullName evidence="1">Uncharacterized protein</fullName>
    </submittedName>
</protein>
<dbReference type="RefSeq" id="WP_259426422.1">
    <property type="nucleotide sequence ID" value="NZ_JANWTC010000001.1"/>
</dbReference>
<name>A0ABT2FT53_9CORY</name>
<keyword evidence="2" id="KW-1185">Reference proteome</keyword>
<comment type="caution">
    <text evidence="1">The sequence shown here is derived from an EMBL/GenBank/DDBJ whole genome shotgun (WGS) entry which is preliminary data.</text>
</comment>
<proteinExistence type="predicted"/>